<proteinExistence type="predicted"/>
<evidence type="ECO:0000256" key="1">
    <source>
        <dbReference type="ARBA" id="ARBA00022723"/>
    </source>
</evidence>
<evidence type="ECO:0000313" key="5">
    <source>
        <dbReference type="Proteomes" id="UP000887567"/>
    </source>
</evidence>
<dbReference type="EnsemblMetazoa" id="XM_021058048.2">
    <property type="protein sequence ID" value="XP_020913707.1"/>
    <property type="gene ID" value="LOC110251348"/>
</dbReference>
<keyword evidence="2" id="KW-0378">Hydrolase</keyword>
<evidence type="ECO:0000259" key="3">
    <source>
        <dbReference type="Pfam" id="PF08797"/>
    </source>
</evidence>
<accession>A0A913Y2L9</accession>
<dbReference type="EnsemblMetazoa" id="XM_021039641.2">
    <property type="protein sequence ID" value="XP_020895300.1"/>
    <property type="gene ID" value="LOC110234272"/>
</dbReference>
<dbReference type="GeneID" id="110251348"/>
<dbReference type="InterPro" id="IPR014905">
    <property type="entry name" value="HIRAN"/>
</dbReference>
<evidence type="ECO:0000256" key="2">
    <source>
        <dbReference type="ARBA" id="ARBA00022801"/>
    </source>
</evidence>
<dbReference type="GO" id="GO:0008270">
    <property type="term" value="F:zinc ion binding"/>
    <property type="evidence" value="ECO:0007669"/>
    <property type="project" value="InterPro"/>
</dbReference>
<protein>
    <recommendedName>
        <fullName evidence="3">HIRAN domain-containing protein</fullName>
    </recommendedName>
</protein>
<dbReference type="GeneID" id="110234272"/>
<evidence type="ECO:0000313" key="4">
    <source>
        <dbReference type="EnsemblMetazoa" id="XP_020913707.1"/>
    </source>
</evidence>
<name>A0A913Y2L9_EXADI</name>
<dbReference type="RefSeq" id="XP_020895300.1">
    <property type="nucleotide sequence ID" value="XM_021039641.2"/>
</dbReference>
<dbReference type="Gene3D" id="3.30.70.2330">
    <property type="match status" value="1"/>
</dbReference>
<dbReference type="OrthoDB" id="5983578at2759"/>
<dbReference type="KEGG" id="epa:110251348"/>
<keyword evidence="1" id="KW-0479">Metal-binding</keyword>
<dbReference type="Proteomes" id="UP000887567">
    <property type="component" value="Unplaced"/>
</dbReference>
<dbReference type="KEGG" id="epa:110234272"/>
<sequence>MKIFFTEKDNAAVGKRVRAVGMCYFSGNDLSVGKVYTLKRNKANKNDTNCLEIREVVRPRAVINREIAKLISPLLDNGKLHNADCEVIEEAKWSRGDTRTPARAHKVKVGITFTDKADPEIQRLLELLKKEYKQES</sequence>
<dbReference type="Pfam" id="PF08797">
    <property type="entry name" value="HIRAN"/>
    <property type="match status" value="1"/>
</dbReference>
<organism evidence="4 5">
    <name type="scientific">Exaiptasia diaphana</name>
    <name type="common">Tropical sea anemone</name>
    <name type="synonym">Aiptasia pulchella</name>
    <dbReference type="NCBI Taxonomy" id="2652724"/>
    <lineage>
        <taxon>Eukaryota</taxon>
        <taxon>Metazoa</taxon>
        <taxon>Cnidaria</taxon>
        <taxon>Anthozoa</taxon>
        <taxon>Hexacorallia</taxon>
        <taxon>Actiniaria</taxon>
        <taxon>Aiptasiidae</taxon>
        <taxon>Exaiptasia</taxon>
    </lineage>
</organism>
<reference evidence="4" key="1">
    <citation type="submission" date="2022-11" db="UniProtKB">
        <authorList>
            <consortium name="EnsemblMetazoa"/>
        </authorList>
    </citation>
    <scope>IDENTIFICATION</scope>
</reference>
<dbReference type="GO" id="GO:0016818">
    <property type="term" value="F:hydrolase activity, acting on acid anhydrides, in phosphorus-containing anhydrides"/>
    <property type="evidence" value="ECO:0007669"/>
    <property type="project" value="InterPro"/>
</dbReference>
<dbReference type="GO" id="GO:0003676">
    <property type="term" value="F:nucleic acid binding"/>
    <property type="evidence" value="ECO:0007669"/>
    <property type="project" value="InterPro"/>
</dbReference>
<feature type="domain" description="HIRAN" evidence="3">
    <location>
        <begin position="17"/>
        <end position="93"/>
    </location>
</feature>
<dbReference type="AlphaFoldDB" id="A0A913Y2L9"/>
<keyword evidence="5" id="KW-1185">Reference proteome</keyword>
<dbReference type="RefSeq" id="XP_020913707.1">
    <property type="nucleotide sequence ID" value="XM_021058048.2"/>
</dbReference>